<keyword evidence="3" id="KW-1185">Reference proteome</keyword>
<dbReference type="RefSeq" id="WP_126121433.1">
    <property type="nucleotide sequence ID" value="NZ_RXHJ01000015.1"/>
</dbReference>
<reference evidence="2 3" key="1">
    <citation type="submission" date="2018-12" db="EMBL/GenBank/DDBJ databases">
        <title>YIM 101343 draft genome.</title>
        <authorList>
            <person name="Chen X."/>
        </authorList>
    </citation>
    <scope>NUCLEOTIDE SEQUENCE [LARGE SCALE GENOMIC DNA]</scope>
    <source>
        <strain evidence="2 3">YIM 101343</strain>
    </source>
</reference>
<name>A0A3S0BFA8_9CORY</name>
<dbReference type="SUPFAM" id="SSF53271">
    <property type="entry name" value="PRTase-like"/>
    <property type="match status" value="1"/>
</dbReference>
<dbReference type="CDD" id="cd06223">
    <property type="entry name" value="PRTases_typeI"/>
    <property type="match status" value="1"/>
</dbReference>
<sequence>MTDLLLPRRCAGCGAPGGDLCRRCRLALRTPPQRIHTRVDPHVPVWSLGAYAGPHRRVVLAMKEHRHLAVRRFLGPVLAAAVTHLQARGELVDAPVLVPAPTRAASARMRGGDPVTDVCAATGLPVSVALRHGRRISDQVGLGAEGRRANLSGALELRRIPAGPVLLVDDVATTGSTLAASSEALFAAGCEVAGALVICHA</sequence>
<dbReference type="EMBL" id="RXHJ01000015">
    <property type="protein sequence ID" value="RSZ61837.1"/>
    <property type="molecule type" value="Genomic_DNA"/>
</dbReference>
<evidence type="ECO:0000313" key="3">
    <source>
        <dbReference type="Proteomes" id="UP000274907"/>
    </source>
</evidence>
<dbReference type="InterPro" id="IPR029057">
    <property type="entry name" value="PRTase-like"/>
</dbReference>
<comment type="caution">
    <text evidence="2">The sequence shown here is derived from an EMBL/GenBank/DDBJ whole genome shotgun (WGS) entry which is preliminary data.</text>
</comment>
<organism evidence="2 3">
    <name type="scientific">Corynebacterium hylobatis</name>
    <dbReference type="NCBI Taxonomy" id="1859290"/>
    <lineage>
        <taxon>Bacteria</taxon>
        <taxon>Bacillati</taxon>
        <taxon>Actinomycetota</taxon>
        <taxon>Actinomycetes</taxon>
        <taxon>Mycobacteriales</taxon>
        <taxon>Corynebacteriaceae</taxon>
        <taxon>Corynebacterium</taxon>
    </lineage>
</organism>
<dbReference type="OrthoDB" id="5244859at2"/>
<gene>
    <name evidence="2" type="ORF">EAH68_11255</name>
</gene>
<protein>
    <submittedName>
        <fullName evidence="2">ComF family protein</fullName>
    </submittedName>
</protein>
<accession>A0A3S0BFA8</accession>
<dbReference type="InterPro" id="IPR051910">
    <property type="entry name" value="ComF/GntX_DNA_util-trans"/>
</dbReference>
<dbReference type="Proteomes" id="UP000274907">
    <property type="component" value="Unassembled WGS sequence"/>
</dbReference>
<comment type="similarity">
    <text evidence="1">Belongs to the ComF/GntX family.</text>
</comment>
<dbReference type="AlphaFoldDB" id="A0A3S0BFA8"/>
<proteinExistence type="inferred from homology"/>
<evidence type="ECO:0000256" key="1">
    <source>
        <dbReference type="ARBA" id="ARBA00008007"/>
    </source>
</evidence>
<dbReference type="PANTHER" id="PTHR47505">
    <property type="entry name" value="DNA UTILIZATION PROTEIN YHGH"/>
    <property type="match status" value="1"/>
</dbReference>
<evidence type="ECO:0000313" key="2">
    <source>
        <dbReference type="EMBL" id="RSZ61837.1"/>
    </source>
</evidence>
<dbReference type="PANTHER" id="PTHR47505:SF1">
    <property type="entry name" value="DNA UTILIZATION PROTEIN YHGH"/>
    <property type="match status" value="1"/>
</dbReference>
<dbReference type="InterPro" id="IPR000836">
    <property type="entry name" value="PRTase_dom"/>
</dbReference>
<dbReference type="Gene3D" id="3.40.50.2020">
    <property type="match status" value="1"/>
</dbReference>